<evidence type="ECO:0000313" key="1">
    <source>
        <dbReference type="EMBL" id="VEP17808.1"/>
    </source>
</evidence>
<gene>
    <name evidence="1" type="ORF">H1P_6460004</name>
</gene>
<sequence>MSENQKWNLKNEGREWSREEVEEKYFKLCPEKIELIEGKLFWNDEERLAMLAMLLENVGADKAVRLGDKEVWKAAIAKLEEQ</sequence>
<accession>A0A563W298</accession>
<dbReference type="EMBL" id="CAACVJ010000608">
    <property type="protein sequence ID" value="VEP17808.1"/>
    <property type="molecule type" value="Genomic_DNA"/>
</dbReference>
<proteinExistence type="predicted"/>
<dbReference type="RefSeq" id="WP_144876235.1">
    <property type="nucleotide sequence ID" value="NZ_LR214378.1"/>
</dbReference>
<keyword evidence="2" id="KW-1185">Reference proteome</keyword>
<reference evidence="1 2" key="1">
    <citation type="submission" date="2019-01" db="EMBL/GenBank/DDBJ databases">
        <authorList>
            <person name="Brito A."/>
        </authorList>
    </citation>
    <scope>NUCLEOTIDE SEQUENCE [LARGE SCALE GENOMIC DNA]</scope>
    <source>
        <strain evidence="1">1</strain>
    </source>
</reference>
<dbReference type="Proteomes" id="UP000320055">
    <property type="component" value="Unassembled WGS sequence"/>
</dbReference>
<dbReference type="AlphaFoldDB" id="A0A563W298"/>
<name>A0A563W298_9CYAN</name>
<protein>
    <submittedName>
        <fullName evidence="1">Uncharacterized protein</fullName>
    </submittedName>
</protein>
<organism evidence="1 2">
    <name type="scientific">Hyella patelloides LEGE 07179</name>
    <dbReference type="NCBI Taxonomy" id="945734"/>
    <lineage>
        <taxon>Bacteria</taxon>
        <taxon>Bacillati</taxon>
        <taxon>Cyanobacteriota</taxon>
        <taxon>Cyanophyceae</taxon>
        <taxon>Pleurocapsales</taxon>
        <taxon>Hyellaceae</taxon>
        <taxon>Hyella</taxon>
    </lineage>
</organism>
<evidence type="ECO:0000313" key="2">
    <source>
        <dbReference type="Proteomes" id="UP000320055"/>
    </source>
</evidence>